<reference evidence="1 2" key="1">
    <citation type="journal article" date="2024" name="J Genomics">
        <title>Draft genome sequencing and assembly of Favolaschia claudopus CIRM-BRFM 2984 isolated from oak limbs.</title>
        <authorList>
            <person name="Navarro D."/>
            <person name="Drula E."/>
            <person name="Chaduli D."/>
            <person name="Cazenave R."/>
            <person name="Ahrendt S."/>
            <person name="Wang J."/>
            <person name="Lipzen A."/>
            <person name="Daum C."/>
            <person name="Barry K."/>
            <person name="Grigoriev I.V."/>
            <person name="Favel A."/>
            <person name="Rosso M.N."/>
            <person name="Martin F."/>
        </authorList>
    </citation>
    <scope>NUCLEOTIDE SEQUENCE [LARGE SCALE GENOMIC DNA]</scope>
    <source>
        <strain evidence="1 2">CIRM-BRFM 2984</strain>
    </source>
</reference>
<gene>
    <name evidence="1" type="ORF">R3P38DRAFT_888756</name>
</gene>
<dbReference type="SUPFAM" id="SSF48452">
    <property type="entry name" value="TPR-like"/>
    <property type="match status" value="1"/>
</dbReference>
<dbReference type="InterPro" id="IPR059179">
    <property type="entry name" value="MLKL-like_MCAfunc"/>
</dbReference>
<evidence type="ECO:0000313" key="1">
    <source>
        <dbReference type="EMBL" id="KAK7029924.1"/>
    </source>
</evidence>
<dbReference type="EMBL" id="JAWWNJ010000026">
    <property type="protein sequence ID" value="KAK7029924.1"/>
    <property type="molecule type" value="Genomic_DNA"/>
</dbReference>
<dbReference type="Proteomes" id="UP001362999">
    <property type="component" value="Unassembled WGS sequence"/>
</dbReference>
<dbReference type="PANTHER" id="PTHR47691">
    <property type="entry name" value="REGULATOR-RELATED"/>
    <property type="match status" value="1"/>
</dbReference>
<comment type="caution">
    <text evidence="1">The sequence shown here is derived from an EMBL/GenBank/DDBJ whole genome shotgun (WGS) entry which is preliminary data.</text>
</comment>
<dbReference type="Gene3D" id="1.25.40.10">
    <property type="entry name" value="Tetratricopeptide repeat domain"/>
    <property type="match status" value="1"/>
</dbReference>
<evidence type="ECO:0000313" key="2">
    <source>
        <dbReference type="Proteomes" id="UP001362999"/>
    </source>
</evidence>
<proteinExistence type="predicted"/>
<keyword evidence="2" id="KW-1185">Reference proteome</keyword>
<dbReference type="PANTHER" id="PTHR47691:SF3">
    <property type="entry name" value="HTH-TYPE TRANSCRIPTIONAL REGULATOR RV0890C-RELATED"/>
    <property type="match status" value="1"/>
</dbReference>
<sequence>MYAIRGGRALAEALEGVSSLIPLPFLSAFLNVGIEILEACEQAITIEENVRELQQQVYDLMLAVVETVPVNKRTSLELREKIQRLQRFVHKCKFTAGTDSGVSILDDVLADVEKVREQNKWLLLIFRDLNKDRVDRCVARLNAALQQFQIVSQLHVEDLLDKIRADCSAFAAQGDRIEAAMQKSNQLHNAPSPYPRQDIPPSHPIFHGRDALINDIASLLVNPTTSRVCVSGVGGMGKTSVALAVAESPTITRTFKKEYIFWIPCVEAKSSDILRRILYAQLRVTAETYDSLDLLLAELDATKERRLLLLDNFETPWLSGQDRDKVGHILARLAALSHIALLVTMTSGFTPGDHIQWQHRPLSALDLVPARAVFRQKYRDAAGGHELPDDERELDEFLASIGYMPLAITLAAASAGRLRASPADLLLDWRTAGTGMLCGNEVTSMDETIRLSMERGVVKSNPEALRLLAILSMLPAGTTRYNLRWWAPKLASPSVAVQTLRAAALVEQGDGAFSTARIFVRPTIQSYMYQQNRISTEVRDQVHEACYRFVLDHKSIPDDGKFKDDLTALALEETNIHGLLVDIDLQALRPHAVDAAITFALYQSWTKPSILFATHTLQIARAAYSHPHPTDPDAAARHVAEAHRCLGKTLFSLDHYDNACVHFEEARNMLKSLPGGADLSRAGECSMELLNTLTFTETQDEDDLHSLVQEGQADLTADESRRYDVARGLLGLGYFSWWSDRPDEETLATLHTAKAIFEELDCPASTAQCLHFIARTYACRSEFSEALPIVREALSKAEKSGEVGLLCRVSGSLAGYLIVSAMYEEALVVITRLLTLCRARGSPLAIGQSLEFLAYNCAATSDFVQAVAAYTAAQAQYSKISCSPLGRDGLTRCADNLESLGLFCATVQAAPYLLSPNAVFLAFCIHL</sequence>
<name>A0AAW0BTT1_9AGAR</name>
<dbReference type="SUPFAM" id="SSF52540">
    <property type="entry name" value="P-loop containing nucleoside triphosphate hydrolases"/>
    <property type="match status" value="1"/>
</dbReference>
<dbReference type="InterPro" id="IPR027417">
    <property type="entry name" value="P-loop_NTPase"/>
</dbReference>
<protein>
    <submittedName>
        <fullName evidence="1">Uncharacterized protein</fullName>
    </submittedName>
</protein>
<dbReference type="InterPro" id="IPR019734">
    <property type="entry name" value="TPR_rpt"/>
</dbReference>
<dbReference type="CDD" id="cd21037">
    <property type="entry name" value="MLKL_NTD"/>
    <property type="match status" value="1"/>
</dbReference>
<dbReference type="AlphaFoldDB" id="A0AAW0BTT1"/>
<dbReference type="InterPro" id="IPR011990">
    <property type="entry name" value="TPR-like_helical_dom_sf"/>
</dbReference>
<dbReference type="SMART" id="SM00028">
    <property type="entry name" value="TPR"/>
    <property type="match status" value="3"/>
</dbReference>
<dbReference type="Gene3D" id="3.40.50.300">
    <property type="entry name" value="P-loop containing nucleotide triphosphate hydrolases"/>
    <property type="match status" value="1"/>
</dbReference>
<organism evidence="1 2">
    <name type="scientific">Favolaschia claudopus</name>
    <dbReference type="NCBI Taxonomy" id="2862362"/>
    <lineage>
        <taxon>Eukaryota</taxon>
        <taxon>Fungi</taxon>
        <taxon>Dikarya</taxon>
        <taxon>Basidiomycota</taxon>
        <taxon>Agaricomycotina</taxon>
        <taxon>Agaricomycetes</taxon>
        <taxon>Agaricomycetidae</taxon>
        <taxon>Agaricales</taxon>
        <taxon>Marasmiineae</taxon>
        <taxon>Mycenaceae</taxon>
        <taxon>Favolaschia</taxon>
    </lineage>
</organism>
<accession>A0AAW0BTT1</accession>